<keyword evidence="2" id="KW-1133">Transmembrane helix</keyword>
<keyword evidence="2" id="KW-0812">Transmembrane</keyword>
<evidence type="ECO:0000256" key="1">
    <source>
        <dbReference type="SAM" id="MobiDB-lite"/>
    </source>
</evidence>
<dbReference type="InterPro" id="IPR045226">
    <property type="entry name" value="Dsc3"/>
</dbReference>
<dbReference type="GO" id="GO:0005783">
    <property type="term" value="C:endoplasmic reticulum"/>
    <property type="evidence" value="ECO:0007669"/>
    <property type="project" value="TreeGrafter"/>
</dbReference>
<dbReference type="Pfam" id="PF13373">
    <property type="entry name" value="Dsc3_C"/>
    <property type="match status" value="1"/>
</dbReference>
<dbReference type="OrthoDB" id="2556122at2759"/>
<evidence type="ECO:0000313" key="5">
    <source>
        <dbReference type="Proteomes" id="UP000009131"/>
    </source>
</evidence>
<dbReference type="RefSeq" id="XP_014569414.1">
    <property type="nucleotide sequence ID" value="XM_014713928.1"/>
</dbReference>
<dbReference type="InParanoid" id="G7E5C4"/>
<sequence length="329" mass="36349">MLPLHHSPGFNRNPSSSVNTDKGKGKGKQRAYDADPAQQGSSGEASNQQDVGGQALVFSVRFTDGLTEDLLDICIGQRETIRDLKRRIRLLRPTIATRRLRLIHIGRVLTDGTLLVPWMLSLLARQKRQEEETQSRFIDDALDVVKQVRSAAATSLEGSSARSAAVAPEEIKPLWLHCSVGEEETEIDAAASTTADATITANTAQIQPLQGFDRLRDAGFSDEDIDRIRNDFREETEARGERSLGDDEEHARALEDQWMEGLTGHDEASASSSSVGSYSTLFKGLLIGFSFPFLPLFFFRTQIFSKKMQQAVLLGCAFNFAFGILRMLG</sequence>
<feature type="transmembrane region" description="Helical" evidence="2">
    <location>
        <begin position="281"/>
        <end position="299"/>
    </location>
</feature>
<evidence type="ECO:0000259" key="3">
    <source>
        <dbReference type="PROSITE" id="PS50053"/>
    </source>
</evidence>
<dbReference type="eggNOG" id="ENOG502RXWC">
    <property type="taxonomic scope" value="Eukaryota"/>
</dbReference>
<protein>
    <recommendedName>
        <fullName evidence="3">Ubiquitin-like domain-containing protein</fullName>
    </recommendedName>
</protein>
<dbReference type="STRING" id="764103.G7E5C4"/>
<comment type="caution">
    <text evidence="4">The sequence shown here is derived from an EMBL/GenBank/DDBJ whole genome shotgun (WGS) entry which is preliminary data.</text>
</comment>
<reference evidence="4 5" key="2">
    <citation type="journal article" date="2012" name="Open Biol.">
        <title>Characteristics of nucleosomes and linker DNA regions on the genome of the basidiomycete Mixia osmundae revealed by mono- and dinucleosome mapping.</title>
        <authorList>
            <person name="Nishida H."/>
            <person name="Kondo S."/>
            <person name="Matsumoto T."/>
            <person name="Suzuki Y."/>
            <person name="Yoshikawa H."/>
            <person name="Taylor T.D."/>
            <person name="Sugiyama J."/>
        </authorList>
    </citation>
    <scope>NUCLEOTIDE SEQUENCE [LARGE SCALE GENOMIC DNA]</scope>
    <source>
        <strain evidence="5">CBS 9802 / IAM 14324 / JCM 22182 / KY 12970</strain>
    </source>
</reference>
<dbReference type="SUPFAM" id="SSF54236">
    <property type="entry name" value="Ubiquitin-like"/>
    <property type="match status" value="1"/>
</dbReference>
<proteinExistence type="predicted"/>
<keyword evidence="2" id="KW-0472">Membrane</keyword>
<feature type="region of interest" description="Disordered" evidence="1">
    <location>
        <begin position="1"/>
        <end position="50"/>
    </location>
</feature>
<organism evidence="4 5">
    <name type="scientific">Mixia osmundae (strain CBS 9802 / IAM 14324 / JCM 22182 / KY 12970)</name>
    <dbReference type="NCBI Taxonomy" id="764103"/>
    <lineage>
        <taxon>Eukaryota</taxon>
        <taxon>Fungi</taxon>
        <taxon>Dikarya</taxon>
        <taxon>Basidiomycota</taxon>
        <taxon>Pucciniomycotina</taxon>
        <taxon>Mixiomycetes</taxon>
        <taxon>Mixiales</taxon>
        <taxon>Mixiaceae</taxon>
        <taxon>Mixia</taxon>
    </lineage>
</organism>
<dbReference type="HOGENOM" id="CLU_060587_0_0_1"/>
<dbReference type="EMBL" id="BABT02000150">
    <property type="protein sequence ID" value="GAA98034.1"/>
    <property type="molecule type" value="Genomic_DNA"/>
</dbReference>
<dbReference type="InterPro" id="IPR025390">
    <property type="entry name" value="Dsc3_C"/>
</dbReference>
<dbReference type="PANTHER" id="PTHR28049:SF1">
    <property type="entry name" value="DSC E3 UBIQUITIN LIGASE COMPLEX SUBUNIT 3"/>
    <property type="match status" value="1"/>
</dbReference>
<dbReference type="CDD" id="cd17039">
    <property type="entry name" value="Ubl_ubiquitin_like"/>
    <property type="match status" value="1"/>
</dbReference>
<name>G7E5C4_MIXOS</name>
<evidence type="ECO:0000256" key="2">
    <source>
        <dbReference type="SAM" id="Phobius"/>
    </source>
</evidence>
<dbReference type="OMA" id="RIYVNCS"/>
<feature type="compositionally biased region" description="Polar residues" evidence="1">
    <location>
        <begin position="38"/>
        <end position="50"/>
    </location>
</feature>
<dbReference type="Pfam" id="PF10302">
    <property type="entry name" value="Dsc3_N"/>
    <property type="match status" value="1"/>
</dbReference>
<dbReference type="GO" id="GO:0044695">
    <property type="term" value="C:Dsc E3 ubiquitin ligase complex"/>
    <property type="evidence" value="ECO:0007669"/>
    <property type="project" value="InterPro"/>
</dbReference>
<feature type="domain" description="Ubiquitin-like" evidence="3">
    <location>
        <begin position="56"/>
        <end position="115"/>
    </location>
</feature>
<reference evidence="4 5" key="1">
    <citation type="journal article" date="2011" name="J. Gen. Appl. Microbiol.">
        <title>Draft genome sequencing of the enigmatic basidiomycete Mixia osmundae.</title>
        <authorList>
            <person name="Nishida H."/>
            <person name="Nagatsuka Y."/>
            <person name="Sugiyama J."/>
        </authorList>
    </citation>
    <scope>NUCLEOTIDE SEQUENCE [LARGE SCALE GENOMIC DNA]</scope>
    <source>
        <strain evidence="5">CBS 9802 / IAM 14324 / JCM 22182 / KY 12970</strain>
    </source>
</reference>
<dbReference type="InterPro" id="IPR029071">
    <property type="entry name" value="Ubiquitin-like_domsf"/>
</dbReference>
<dbReference type="InterPro" id="IPR019413">
    <property type="entry name" value="Dsc3_ub-like_dom"/>
</dbReference>
<feature type="compositionally biased region" description="Polar residues" evidence="1">
    <location>
        <begin position="10"/>
        <end position="20"/>
    </location>
</feature>
<dbReference type="FunCoup" id="G7E5C4">
    <property type="interactions" value="4"/>
</dbReference>
<dbReference type="AlphaFoldDB" id="G7E5C4"/>
<accession>G7E5C4</accession>
<keyword evidence="5" id="KW-1185">Reference proteome</keyword>
<dbReference type="InterPro" id="IPR000626">
    <property type="entry name" value="Ubiquitin-like_dom"/>
</dbReference>
<gene>
    <name evidence="4" type="primary">Mo04714</name>
    <name evidence="4" type="ORF">E5Q_04714</name>
</gene>
<feature type="region of interest" description="Disordered" evidence="1">
    <location>
        <begin position="229"/>
        <end position="249"/>
    </location>
</feature>
<feature type="transmembrane region" description="Helical" evidence="2">
    <location>
        <begin position="311"/>
        <end position="328"/>
    </location>
</feature>
<dbReference type="PANTHER" id="PTHR28049">
    <property type="entry name" value="TRANSMEMBRANE PROTEIN YOR223W"/>
    <property type="match status" value="1"/>
</dbReference>
<dbReference type="Proteomes" id="UP000009131">
    <property type="component" value="Unassembled WGS sequence"/>
</dbReference>
<evidence type="ECO:0000313" key="4">
    <source>
        <dbReference type="EMBL" id="GAA98034.1"/>
    </source>
</evidence>
<dbReference type="PROSITE" id="PS50053">
    <property type="entry name" value="UBIQUITIN_2"/>
    <property type="match status" value="1"/>
</dbReference>